<comment type="similarity">
    <text evidence="2 8 9">Belongs to the dihydrofolate reductase family.</text>
</comment>
<organism evidence="11 12">
    <name type="scientific">Rhizobium oryzicola</name>
    <dbReference type="NCBI Taxonomy" id="1232668"/>
    <lineage>
        <taxon>Bacteria</taxon>
        <taxon>Pseudomonadati</taxon>
        <taxon>Pseudomonadota</taxon>
        <taxon>Alphaproteobacteria</taxon>
        <taxon>Hyphomicrobiales</taxon>
        <taxon>Rhizobiaceae</taxon>
        <taxon>Rhizobium/Agrobacterium group</taxon>
        <taxon>Rhizobium</taxon>
    </lineage>
</organism>
<comment type="caution">
    <text evidence="11">The sequence shown here is derived from an EMBL/GenBank/DDBJ whole genome shotgun (WGS) entry which is preliminary data.</text>
</comment>
<dbReference type="EC" id="1.5.1.3" evidence="3 8"/>
<evidence type="ECO:0000259" key="10">
    <source>
        <dbReference type="PROSITE" id="PS51330"/>
    </source>
</evidence>
<dbReference type="GO" id="GO:0004146">
    <property type="term" value="F:dihydrofolate reductase activity"/>
    <property type="evidence" value="ECO:0007669"/>
    <property type="project" value="UniProtKB-EC"/>
</dbReference>
<keyword evidence="4 8" id="KW-0554">One-carbon metabolism</keyword>
<evidence type="ECO:0000256" key="4">
    <source>
        <dbReference type="ARBA" id="ARBA00022563"/>
    </source>
</evidence>
<evidence type="ECO:0000313" key="11">
    <source>
        <dbReference type="EMBL" id="MDO1584457.1"/>
    </source>
</evidence>
<reference evidence="11" key="2">
    <citation type="submission" date="2023-07" db="EMBL/GenBank/DDBJ databases">
        <authorList>
            <person name="Sun H."/>
        </authorList>
    </citation>
    <scope>NUCLEOTIDE SEQUENCE</scope>
    <source>
        <strain evidence="11">05753</strain>
    </source>
</reference>
<evidence type="ECO:0000256" key="1">
    <source>
        <dbReference type="ARBA" id="ARBA00004903"/>
    </source>
</evidence>
<keyword evidence="5 8" id="KW-0521">NADP</keyword>
<keyword evidence="6 8" id="KW-0560">Oxidoreductase</keyword>
<dbReference type="Gene3D" id="3.40.430.10">
    <property type="entry name" value="Dihydrofolate Reductase, subunit A"/>
    <property type="match status" value="1"/>
</dbReference>
<dbReference type="PANTHER" id="PTHR48069:SF3">
    <property type="entry name" value="DIHYDROFOLATE REDUCTASE"/>
    <property type="match status" value="1"/>
</dbReference>
<evidence type="ECO:0000256" key="8">
    <source>
        <dbReference type="PIRNR" id="PIRNR000194"/>
    </source>
</evidence>
<dbReference type="PIRSF" id="PIRSF000194">
    <property type="entry name" value="DHFR"/>
    <property type="match status" value="1"/>
</dbReference>
<dbReference type="PROSITE" id="PS51330">
    <property type="entry name" value="DHFR_2"/>
    <property type="match status" value="1"/>
</dbReference>
<protein>
    <recommendedName>
        <fullName evidence="3 8">Dihydrofolate reductase</fullName>
        <ecNumber evidence="3 8">1.5.1.3</ecNumber>
    </recommendedName>
</protein>
<comment type="function">
    <text evidence="7 8">Key enzyme in folate metabolism. Catalyzes an essential reaction for de novo glycine and purine synthesis, and for DNA precursor synthesis.</text>
</comment>
<dbReference type="InterPro" id="IPR024072">
    <property type="entry name" value="DHFR-like_dom_sf"/>
</dbReference>
<dbReference type="EMBL" id="JAUKWQ010000008">
    <property type="protein sequence ID" value="MDO1584457.1"/>
    <property type="molecule type" value="Genomic_DNA"/>
</dbReference>
<comment type="pathway">
    <text evidence="1 8">Cofactor biosynthesis; tetrahydrofolate biosynthesis; 5,6,7,8-tetrahydrofolate from 7,8-dihydrofolate: step 1/1.</text>
</comment>
<dbReference type="InterPro" id="IPR017925">
    <property type="entry name" value="DHFR_CS"/>
</dbReference>
<evidence type="ECO:0000256" key="6">
    <source>
        <dbReference type="ARBA" id="ARBA00023002"/>
    </source>
</evidence>
<dbReference type="SUPFAM" id="SSF53597">
    <property type="entry name" value="Dihydrofolate reductase-like"/>
    <property type="match status" value="1"/>
</dbReference>
<evidence type="ECO:0000256" key="5">
    <source>
        <dbReference type="ARBA" id="ARBA00022857"/>
    </source>
</evidence>
<gene>
    <name evidence="11" type="ORF">Q2T52_20410</name>
</gene>
<evidence type="ECO:0000256" key="2">
    <source>
        <dbReference type="ARBA" id="ARBA00009539"/>
    </source>
</evidence>
<evidence type="ECO:0000256" key="3">
    <source>
        <dbReference type="ARBA" id="ARBA00012856"/>
    </source>
</evidence>
<proteinExistence type="inferred from homology"/>
<dbReference type="PRINTS" id="PR00070">
    <property type="entry name" value="DHFR"/>
</dbReference>
<dbReference type="InterPro" id="IPR001796">
    <property type="entry name" value="DHFR_dom"/>
</dbReference>
<keyword evidence="12" id="KW-1185">Reference proteome</keyword>
<dbReference type="PANTHER" id="PTHR48069">
    <property type="entry name" value="DIHYDROFOLATE REDUCTASE"/>
    <property type="match status" value="1"/>
</dbReference>
<dbReference type="Proteomes" id="UP001169006">
    <property type="component" value="Unassembled WGS sequence"/>
</dbReference>
<evidence type="ECO:0000256" key="9">
    <source>
        <dbReference type="RuleBase" id="RU004474"/>
    </source>
</evidence>
<accession>A0ABT8T1C9</accession>
<feature type="domain" description="DHFR" evidence="10">
    <location>
        <begin position="10"/>
        <end position="176"/>
    </location>
</feature>
<sequence>MTGEAKPQVPIVLIAAVSSNGVIGRDGDMPWKLSTDLKRFKAMTMGKPLVMGRKTLDSFGGRTLPGRPHIVVTRQKALNVQAVECAASLDEAIARARQLANESGASEVAVIGGGEIYAQAIERADILYITHVEAEIEGGDTFFPVIDAGLFEKTEETAVPAGEKDTYPTRFTVYRRRSAAN</sequence>
<evidence type="ECO:0000256" key="7">
    <source>
        <dbReference type="ARBA" id="ARBA00025067"/>
    </source>
</evidence>
<name>A0ABT8T1C9_9HYPH</name>
<dbReference type="InterPro" id="IPR012259">
    <property type="entry name" value="DHFR"/>
</dbReference>
<dbReference type="RefSeq" id="WP_302078693.1">
    <property type="nucleotide sequence ID" value="NZ_JAUKWQ010000008.1"/>
</dbReference>
<comment type="catalytic activity">
    <reaction evidence="8">
        <text>(6S)-5,6,7,8-tetrahydrofolate + NADP(+) = 7,8-dihydrofolate + NADPH + H(+)</text>
        <dbReference type="Rhea" id="RHEA:15009"/>
        <dbReference type="ChEBI" id="CHEBI:15378"/>
        <dbReference type="ChEBI" id="CHEBI:57451"/>
        <dbReference type="ChEBI" id="CHEBI:57453"/>
        <dbReference type="ChEBI" id="CHEBI:57783"/>
        <dbReference type="ChEBI" id="CHEBI:58349"/>
        <dbReference type="EC" id="1.5.1.3"/>
    </reaction>
</comment>
<evidence type="ECO:0000313" key="12">
    <source>
        <dbReference type="Proteomes" id="UP001169006"/>
    </source>
</evidence>
<reference evidence="11" key="1">
    <citation type="journal article" date="2015" name="Int. J. Syst. Evol. Microbiol.">
        <title>Rhizobium oryzicola sp. nov., potential plant-growth-promoting endophytic bacteria isolated from rice roots.</title>
        <authorList>
            <person name="Zhang X.X."/>
            <person name="Gao J.S."/>
            <person name="Cao Y.H."/>
            <person name="Sheirdil R.A."/>
            <person name="Wang X.C."/>
            <person name="Zhang L."/>
        </authorList>
    </citation>
    <scope>NUCLEOTIDE SEQUENCE</scope>
    <source>
        <strain evidence="11">05753</strain>
    </source>
</reference>
<dbReference type="PROSITE" id="PS00075">
    <property type="entry name" value="DHFR_1"/>
    <property type="match status" value="1"/>
</dbReference>
<dbReference type="CDD" id="cd00209">
    <property type="entry name" value="DHFR"/>
    <property type="match status" value="1"/>
</dbReference>
<dbReference type="Pfam" id="PF00186">
    <property type="entry name" value="DHFR_1"/>
    <property type="match status" value="1"/>
</dbReference>